<dbReference type="EMBL" id="JAKKUT010000002">
    <property type="protein sequence ID" value="MDG2989853.1"/>
    <property type="molecule type" value="Genomic_DNA"/>
</dbReference>
<proteinExistence type="predicted"/>
<evidence type="ECO:0000313" key="2">
    <source>
        <dbReference type="Proteomes" id="UP001154265"/>
    </source>
</evidence>
<organism evidence="1 2">
    <name type="scientific">Candidatus Synechococcus calcipolaris G9</name>
    <dbReference type="NCBI Taxonomy" id="1497997"/>
    <lineage>
        <taxon>Bacteria</taxon>
        <taxon>Bacillati</taxon>
        <taxon>Cyanobacteriota</taxon>
        <taxon>Cyanophyceae</taxon>
        <taxon>Synechococcales</taxon>
        <taxon>Synechococcaceae</taxon>
        <taxon>Synechococcus</taxon>
    </lineage>
</organism>
<protein>
    <submittedName>
        <fullName evidence="1">Uncharacterized protein</fullName>
    </submittedName>
</protein>
<gene>
    <name evidence="1" type="ORF">L3556_02725</name>
</gene>
<comment type="caution">
    <text evidence="1">The sequence shown here is derived from an EMBL/GenBank/DDBJ whole genome shotgun (WGS) entry which is preliminary data.</text>
</comment>
<evidence type="ECO:0000313" key="1">
    <source>
        <dbReference type="EMBL" id="MDG2989853.1"/>
    </source>
</evidence>
<sequence length="81" mass="9089">MATDDLCQNLTLRIGELLGMLQSLQSRITSLEECDRRQYQLIAILVAVNLGLNNPLTNQLFNIQDGPAAQWACEAQEDQQE</sequence>
<dbReference type="Proteomes" id="UP001154265">
    <property type="component" value="Unassembled WGS sequence"/>
</dbReference>
<dbReference type="RefSeq" id="WP_277865780.1">
    <property type="nucleotide sequence ID" value="NZ_JAKKUT010000002.1"/>
</dbReference>
<name>A0ABT6EXL8_9SYNE</name>
<keyword evidence="2" id="KW-1185">Reference proteome</keyword>
<accession>A0ABT6EXL8</accession>
<reference evidence="1" key="2">
    <citation type="submission" date="2022-01" db="EMBL/GenBank/DDBJ databases">
        <authorList>
            <person name="Zivanovic Y."/>
            <person name="Moreira D."/>
            <person name="Lopez-Garcia P."/>
        </authorList>
    </citation>
    <scope>NUCLEOTIDE SEQUENCE</scope>
    <source>
        <strain evidence="1">G9</strain>
    </source>
</reference>
<reference evidence="1" key="1">
    <citation type="journal article" date="2022" name="Genome Biol. Evol.">
        <title>A New Gene Family Diagnostic for Intracellular Biomineralization of Amorphous Ca Carbonates by Cyanobacteria.</title>
        <authorList>
            <person name="Benzerara K."/>
            <person name="Duprat E."/>
            <person name="Bitard-Feildel T."/>
            <person name="Caumes G."/>
            <person name="Cassier-Chauvat C."/>
            <person name="Chauvat F."/>
            <person name="Dezi M."/>
            <person name="Diop S.I."/>
            <person name="Gaschignard G."/>
            <person name="Gorgen S."/>
            <person name="Gugger M."/>
            <person name="Lopez-Garcia P."/>
            <person name="Millet M."/>
            <person name="Skouri-Panet F."/>
            <person name="Moreira D."/>
            <person name="Callebaut I."/>
        </authorList>
    </citation>
    <scope>NUCLEOTIDE SEQUENCE</scope>
    <source>
        <strain evidence="1">G9</strain>
    </source>
</reference>